<keyword evidence="7" id="KW-1185">Reference proteome</keyword>
<protein>
    <submittedName>
        <fullName evidence="6">Protein-tyrosine-phosphatase</fullName>
    </submittedName>
</protein>
<dbReference type="EMBL" id="JAUSUV010000011">
    <property type="protein sequence ID" value="MDQ0418383.1"/>
    <property type="molecule type" value="Genomic_DNA"/>
</dbReference>
<dbReference type="InterPro" id="IPR050438">
    <property type="entry name" value="LMW_PTPase"/>
</dbReference>
<keyword evidence="3" id="KW-0904">Protein phosphatase</keyword>
<evidence type="ECO:0000313" key="7">
    <source>
        <dbReference type="Proteomes" id="UP001238450"/>
    </source>
</evidence>
<feature type="domain" description="Phosphotyrosine protein phosphatase I" evidence="5">
    <location>
        <begin position="4"/>
        <end position="150"/>
    </location>
</feature>
<dbReference type="InterPro" id="IPR017867">
    <property type="entry name" value="Tyr_phospatase_low_mol_wt"/>
</dbReference>
<dbReference type="RefSeq" id="WP_307254048.1">
    <property type="nucleotide sequence ID" value="NZ_JAUSUV010000011.1"/>
</dbReference>
<dbReference type="Gene3D" id="3.40.50.2300">
    <property type="match status" value="1"/>
</dbReference>
<dbReference type="InterPro" id="IPR023485">
    <property type="entry name" value="Ptyr_pPase"/>
</dbReference>
<dbReference type="CDD" id="cd16344">
    <property type="entry name" value="LMWPAP"/>
    <property type="match status" value="1"/>
</dbReference>
<dbReference type="SMART" id="SM00226">
    <property type="entry name" value="LMWPc"/>
    <property type="match status" value="1"/>
</dbReference>
<gene>
    <name evidence="6" type="ORF">J2Z48_002575</name>
</gene>
<dbReference type="PRINTS" id="PR00719">
    <property type="entry name" value="LMWPTPASE"/>
</dbReference>
<accession>A0AAJ1TGE5</accession>
<evidence type="ECO:0000256" key="4">
    <source>
        <dbReference type="PIRSR" id="PIRSR617867-1"/>
    </source>
</evidence>
<feature type="active site" evidence="4">
    <location>
        <position position="16"/>
    </location>
</feature>
<dbReference type="PANTHER" id="PTHR11717:SF31">
    <property type="entry name" value="LOW MOLECULAR WEIGHT PROTEIN-TYROSINE-PHOSPHATASE ETP-RELATED"/>
    <property type="match status" value="1"/>
</dbReference>
<dbReference type="InterPro" id="IPR036196">
    <property type="entry name" value="Ptyr_pPase_sf"/>
</dbReference>
<sequence>MIHKRILFVCTGNTCRSPMAEALLRTLSQEYQIDLEVKSAGTHAYNGMPASEYSSMALQEKGIDHDHRSQAITPELIRWSDLILTMTEGHQTILEQMFPEAKEKVFTLKRVAYGAQDGKQDIADPYGGSAEMYRETRDEIERAICQLLRKWNSNSENE</sequence>
<evidence type="ECO:0000256" key="3">
    <source>
        <dbReference type="ARBA" id="ARBA00022912"/>
    </source>
</evidence>
<dbReference type="PANTHER" id="PTHR11717">
    <property type="entry name" value="LOW MOLECULAR WEIGHT PROTEIN TYROSINE PHOSPHATASE"/>
    <property type="match status" value="1"/>
</dbReference>
<comment type="similarity">
    <text evidence="1">Belongs to the low molecular weight phosphotyrosine protein phosphatase family.</text>
</comment>
<feature type="active site" description="Nucleophile" evidence="4">
    <location>
        <position position="10"/>
    </location>
</feature>
<dbReference type="GO" id="GO:0004725">
    <property type="term" value="F:protein tyrosine phosphatase activity"/>
    <property type="evidence" value="ECO:0007669"/>
    <property type="project" value="InterPro"/>
</dbReference>
<dbReference type="Pfam" id="PF01451">
    <property type="entry name" value="LMWPc"/>
    <property type="match status" value="1"/>
</dbReference>
<evidence type="ECO:0000256" key="2">
    <source>
        <dbReference type="ARBA" id="ARBA00022801"/>
    </source>
</evidence>
<comment type="caution">
    <text evidence="6">The sequence shown here is derived from an EMBL/GenBank/DDBJ whole genome shotgun (WGS) entry which is preliminary data.</text>
</comment>
<organism evidence="6 7">
    <name type="scientific">Croceifilum oryzae</name>
    <dbReference type="NCBI Taxonomy" id="1553429"/>
    <lineage>
        <taxon>Bacteria</taxon>
        <taxon>Bacillati</taxon>
        <taxon>Bacillota</taxon>
        <taxon>Bacilli</taxon>
        <taxon>Bacillales</taxon>
        <taxon>Thermoactinomycetaceae</taxon>
        <taxon>Croceifilum</taxon>
    </lineage>
</organism>
<proteinExistence type="inferred from homology"/>
<dbReference type="SUPFAM" id="SSF52788">
    <property type="entry name" value="Phosphotyrosine protein phosphatases I"/>
    <property type="match status" value="1"/>
</dbReference>
<reference evidence="6 7" key="1">
    <citation type="submission" date="2023-07" db="EMBL/GenBank/DDBJ databases">
        <title>Genomic Encyclopedia of Type Strains, Phase IV (KMG-IV): sequencing the most valuable type-strain genomes for metagenomic binning, comparative biology and taxonomic classification.</title>
        <authorList>
            <person name="Goeker M."/>
        </authorList>
    </citation>
    <scope>NUCLEOTIDE SEQUENCE [LARGE SCALE GENOMIC DNA]</scope>
    <source>
        <strain evidence="6 7">DSM 46876</strain>
    </source>
</reference>
<evidence type="ECO:0000259" key="5">
    <source>
        <dbReference type="SMART" id="SM00226"/>
    </source>
</evidence>
<dbReference type="AlphaFoldDB" id="A0AAJ1TGE5"/>
<keyword evidence="2" id="KW-0378">Hydrolase</keyword>
<dbReference type="Proteomes" id="UP001238450">
    <property type="component" value="Unassembled WGS sequence"/>
</dbReference>
<evidence type="ECO:0000313" key="6">
    <source>
        <dbReference type="EMBL" id="MDQ0418383.1"/>
    </source>
</evidence>
<feature type="active site" description="Proton donor" evidence="4">
    <location>
        <position position="124"/>
    </location>
</feature>
<name>A0AAJ1TGE5_9BACL</name>
<evidence type="ECO:0000256" key="1">
    <source>
        <dbReference type="ARBA" id="ARBA00011063"/>
    </source>
</evidence>